<dbReference type="PANTHER" id="PTHR35004:SF7">
    <property type="entry name" value="INTEGRASE PROTEIN"/>
    <property type="match status" value="1"/>
</dbReference>
<name>A0ABV5UP92_9MICC</name>
<dbReference type="Gene3D" id="3.30.420.10">
    <property type="entry name" value="Ribonuclease H-like superfamily/Ribonuclease H"/>
    <property type="match status" value="1"/>
</dbReference>
<comment type="caution">
    <text evidence="3">The sequence shown here is derived from an EMBL/GenBank/DDBJ whole genome shotgun (WGS) entry which is preliminary data.</text>
</comment>
<dbReference type="InterPro" id="IPR047656">
    <property type="entry name" value="IS481-like_transpos"/>
</dbReference>
<gene>
    <name evidence="3" type="ORF">ACFFPI_08770</name>
</gene>
<proteinExistence type="predicted"/>
<dbReference type="Pfam" id="PF13683">
    <property type="entry name" value="rve_3"/>
    <property type="match status" value="1"/>
</dbReference>
<dbReference type="PROSITE" id="PS50994">
    <property type="entry name" value="INTEGRASE"/>
    <property type="match status" value="1"/>
</dbReference>
<reference evidence="3 4" key="1">
    <citation type="submission" date="2024-09" db="EMBL/GenBank/DDBJ databases">
        <authorList>
            <person name="Sun Q."/>
            <person name="Mori K."/>
        </authorList>
    </citation>
    <scope>NUCLEOTIDE SEQUENCE [LARGE SCALE GENOMIC DNA]</scope>
    <source>
        <strain evidence="3 4">JCM 13519</strain>
    </source>
</reference>
<sequence>MSKQKVIVLAVRDQGLTVAAAARRYGVSRRWVHELLRREAEGGIAAVEPRSKRPLSNPRCTDDAVTARILALRRELDAAGLDAGPVTIAWHLNREGLPTPSTSTIRRILHTAGLIRPEPKKRPRASLHRFEAHQPNETWQSDFTHWALADGTDTEILNFLDDHSRYLLACTAFTPVTVTAVVATFLTAAAEYGVPASTLTDNGMVYTTRLAGGRGGRNAFEHQLHALGITQKNGSPSHPQTQGKIERFHQTLKKWLTGQPRAHMLNDLNEQLGKFRHIYNHERPHRALDRRTPATAYTATPKAAPAGAKQGDHWRRRVDRVDQYGKLTLRHAGRLRHIGIGRAYAGKHVLMLIHDTDVTISDTTTGEIIHELTIDPTRDYQARQRKTPRSEDRGVTDDPTHP</sequence>
<dbReference type="InterPro" id="IPR036397">
    <property type="entry name" value="RNaseH_sf"/>
</dbReference>
<evidence type="ECO:0000256" key="1">
    <source>
        <dbReference type="SAM" id="MobiDB-lite"/>
    </source>
</evidence>
<dbReference type="PANTHER" id="PTHR35004">
    <property type="entry name" value="TRANSPOSASE RV3428C-RELATED"/>
    <property type="match status" value="1"/>
</dbReference>
<dbReference type="EMBL" id="JBHMBH010000019">
    <property type="protein sequence ID" value="MFB9714221.1"/>
    <property type="molecule type" value="Genomic_DNA"/>
</dbReference>
<dbReference type="InterPro" id="IPR012337">
    <property type="entry name" value="RNaseH-like_sf"/>
</dbReference>
<dbReference type="InterPro" id="IPR001584">
    <property type="entry name" value="Integrase_cat-core"/>
</dbReference>
<dbReference type="NCBIfam" id="NF033577">
    <property type="entry name" value="transpos_IS481"/>
    <property type="match status" value="1"/>
</dbReference>
<dbReference type="RefSeq" id="WP_345043951.1">
    <property type="nucleotide sequence ID" value="NZ_BAABED010000001.1"/>
</dbReference>
<feature type="domain" description="Integrase catalytic" evidence="2">
    <location>
        <begin position="131"/>
        <end position="301"/>
    </location>
</feature>
<dbReference type="SUPFAM" id="SSF53098">
    <property type="entry name" value="Ribonuclease H-like"/>
    <property type="match status" value="1"/>
</dbReference>
<evidence type="ECO:0000313" key="3">
    <source>
        <dbReference type="EMBL" id="MFB9714221.1"/>
    </source>
</evidence>
<evidence type="ECO:0000313" key="4">
    <source>
        <dbReference type="Proteomes" id="UP001589536"/>
    </source>
</evidence>
<dbReference type="Proteomes" id="UP001589536">
    <property type="component" value="Unassembled WGS sequence"/>
</dbReference>
<protein>
    <submittedName>
        <fullName evidence="3">IS481 family transposase</fullName>
    </submittedName>
</protein>
<feature type="region of interest" description="Disordered" evidence="1">
    <location>
        <begin position="375"/>
        <end position="402"/>
    </location>
</feature>
<accession>A0ABV5UP92</accession>
<dbReference type="SUPFAM" id="SSF46689">
    <property type="entry name" value="Homeodomain-like"/>
    <property type="match status" value="1"/>
</dbReference>
<dbReference type="InterPro" id="IPR009057">
    <property type="entry name" value="Homeodomain-like_sf"/>
</dbReference>
<dbReference type="Pfam" id="PF13565">
    <property type="entry name" value="HTH_32"/>
    <property type="match status" value="1"/>
</dbReference>
<organism evidence="3 4">
    <name type="scientific">Arthrobacter methylotrophus</name>
    <dbReference type="NCBI Taxonomy" id="121291"/>
    <lineage>
        <taxon>Bacteria</taxon>
        <taxon>Bacillati</taxon>
        <taxon>Actinomycetota</taxon>
        <taxon>Actinomycetes</taxon>
        <taxon>Micrococcales</taxon>
        <taxon>Micrococcaceae</taxon>
        <taxon>Arthrobacter</taxon>
    </lineage>
</organism>
<keyword evidence="4" id="KW-1185">Reference proteome</keyword>
<evidence type="ECO:0000259" key="2">
    <source>
        <dbReference type="PROSITE" id="PS50994"/>
    </source>
</evidence>